<reference evidence="1" key="1">
    <citation type="submission" date="2023-03" db="EMBL/GenBank/DDBJ databases">
        <title>Amycolatopsis taiwanensis NBRC 103393.</title>
        <authorList>
            <person name="Ichikawa N."/>
            <person name="Sato H."/>
            <person name="Tonouchi N."/>
        </authorList>
    </citation>
    <scope>NUCLEOTIDE SEQUENCE</scope>
    <source>
        <strain evidence="1">NBRC 103393</strain>
    </source>
</reference>
<evidence type="ECO:0000313" key="1">
    <source>
        <dbReference type="EMBL" id="GLY68331.1"/>
    </source>
</evidence>
<dbReference type="Proteomes" id="UP001165136">
    <property type="component" value="Unassembled WGS sequence"/>
</dbReference>
<dbReference type="InterPro" id="IPR023393">
    <property type="entry name" value="START-like_dom_sf"/>
</dbReference>
<dbReference type="RefSeq" id="WP_027942173.1">
    <property type="nucleotide sequence ID" value="NZ_BSTI01000011.1"/>
</dbReference>
<name>A0A9W6VJB8_9PSEU</name>
<sequence>MTDFVFAVDVAAPAGTTWLALTDWARQHEWMLVTQVQVIEGDGRSVGSRLAAFTGLGGVGFTDTMEITTWEPPVRCAVRHAGKLVRGTGAFHVHAKGPQDSTFVWSESLRLPFGLLGRLGWPVAKPVVAMGVRHSLRQFARFAENYSIGA</sequence>
<dbReference type="InterPro" id="IPR019587">
    <property type="entry name" value="Polyketide_cyclase/dehydratase"/>
</dbReference>
<dbReference type="SUPFAM" id="SSF55961">
    <property type="entry name" value="Bet v1-like"/>
    <property type="match status" value="1"/>
</dbReference>
<dbReference type="CDD" id="cd07812">
    <property type="entry name" value="SRPBCC"/>
    <property type="match status" value="1"/>
</dbReference>
<gene>
    <name evidence="1" type="ORF">Atai01_49500</name>
</gene>
<evidence type="ECO:0000313" key="2">
    <source>
        <dbReference type="Proteomes" id="UP001165136"/>
    </source>
</evidence>
<accession>A0A9W6VJB8</accession>
<comment type="caution">
    <text evidence="1">The sequence shown here is derived from an EMBL/GenBank/DDBJ whole genome shotgun (WGS) entry which is preliminary data.</text>
</comment>
<dbReference type="AlphaFoldDB" id="A0A9W6VJB8"/>
<proteinExistence type="predicted"/>
<dbReference type="EMBL" id="BSTI01000011">
    <property type="protein sequence ID" value="GLY68331.1"/>
    <property type="molecule type" value="Genomic_DNA"/>
</dbReference>
<dbReference type="Pfam" id="PF10604">
    <property type="entry name" value="Polyketide_cyc2"/>
    <property type="match status" value="1"/>
</dbReference>
<dbReference type="Gene3D" id="3.30.530.20">
    <property type="match status" value="1"/>
</dbReference>
<keyword evidence="2" id="KW-1185">Reference proteome</keyword>
<protein>
    <submittedName>
        <fullName evidence="1">Polyketide cyclase</fullName>
    </submittedName>
</protein>
<organism evidence="1 2">
    <name type="scientific">Amycolatopsis taiwanensis</name>
    <dbReference type="NCBI Taxonomy" id="342230"/>
    <lineage>
        <taxon>Bacteria</taxon>
        <taxon>Bacillati</taxon>
        <taxon>Actinomycetota</taxon>
        <taxon>Actinomycetes</taxon>
        <taxon>Pseudonocardiales</taxon>
        <taxon>Pseudonocardiaceae</taxon>
        <taxon>Amycolatopsis</taxon>
    </lineage>
</organism>